<dbReference type="Pfam" id="PF11645">
    <property type="entry name" value="PDDEXK_5"/>
    <property type="match status" value="1"/>
</dbReference>
<evidence type="ECO:0000313" key="3">
    <source>
        <dbReference type="Proteomes" id="UP000199707"/>
    </source>
</evidence>
<dbReference type="Gene3D" id="3.40.1350.10">
    <property type="match status" value="1"/>
</dbReference>
<gene>
    <name evidence="2" type="ORF">SAMN02799620_00286</name>
</gene>
<dbReference type="EMBL" id="FMUB01000001">
    <property type="protein sequence ID" value="SCX01547.1"/>
    <property type="molecule type" value="Genomic_DNA"/>
</dbReference>
<dbReference type="Proteomes" id="UP000199707">
    <property type="component" value="Unassembled WGS sequence"/>
</dbReference>
<accession>A0A1G4V5M4</accession>
<sequence>MARHHTKDKGDLGVAKAYADLVGKGFDVLFPATEHAPFDLVAYAAGIFHRVQVKYRSMRAGVVVVKLTSTWSDRHGVHRSPMDKDAVDAICIYCPETDECYYVRPSDHSVSVALRITPAKNGQKKRILEASAFRELPDRRIPLLDENRASA</sequence>
<dbReference type="InterPro" id="IPR021671">
    <property type="entry name" value="PD(D/E)XK_Endonuc"/>
</dbReference>
<dbReference type="GO" id="GO:0004519">
    <property type="term" value="F:endonuclease activity"/>
    <property type="evidence" value="ECO:0007669"/>
    <property type="project" value="UniProtKB-KW"/>
</dbReference>
<keyword evidence="2" id="KW-0540">Nuclease</keyword>
<reference evidence="3" key="1">
    <citation type="submission" date="2016-10" db="EMBL/GenBank/DDBJ databases">
        <authorList>
            <person name="Varghese N."/>
            <person name="Submissions S."/>
        </authorList>
    </citation>
    <scope>NUCLEOTIDE SEQUENCE [LARGE SCALE GENOMIC DNA]</scope>
    <source>
        <strain evidence="3">UNC267MFSha1.1M11</strain>
    </source>
</reference>
<dbReference type="STRING" id="1502745.SAMN02799620_00286"/>
<protein>
    <submittedName>
        <fullName evidence="2">PD-(D/E)XK endonuclease</fullName>
    </submittedName>
</protein>
<evidence type="ECO:0000313" key="2">
    <source>
        <dbReference type="EMBL" id="SCX01547.1"/>
    </source>
</evidence>
<name>A0A1G4V5M4_9MYCO</name>
<keyword evidence="2" id="KW-0378">Hydrolase</keyword>
<organism evidence="2 3">
    <name type="scientific">Mycolicibacterium fluoranthenivorans</name>
    <dbReference type="NCBI Taxonomy" id="258505"/>
    <lineage>
        <taxon>Bacteria</taxon>
        <taxon>Bacillati</taxon>
        <taxon>Actinomycetota</taxon>
        <taxon>Actinomycetes</taxon>
        <taxon>Mycobacteriales</taxon>
        <taxon>Mycobacteriaceae</taxon>
        <taxon>Mycolicibacterium</taxon>
    </lineage>
</organism>
<proteinExistence type="predicted"/>
<dbReference type="RefSeq" id="WP_090353227.1">
    <property type="nucleotide sequence ID" value="NZ_FMUB01000001.1"/>
</dbReference>
<dbReference type="InterPro" id="IPR011856">
    <property type="entry name" value="tRNA_endonuc-like_dom_sf"/>
</dbReference>
<dbReference type="AlphaFoldDB" id="A0A1G4V5M4"/>
<feature type="domain" description="PD(D/E)XK endonuclease" evidence="1">
    <location>
        <begin position="4"/>
        <end position="135"/>
    </location>
</feature>
<evidence type="ECO:0000259" key="1">
    <source>
        <dbReference type="Pfam" id="PF11645"/>
    </source>
</evidence>
<dbReference type="GO" id="GO:0003676">
    <property type="term" value="F:nucleic acid binding"/>
    <property type="evidence" value="ECO:0007669"/>
    <property type="project" value="InterPro"/>
</dbReference>
<keyword evidence="2" id="KW-0255">Endonuclease</keyword>